<sequence>MWVSRKGHSFSVASYNIHQCVGVDRRRDAARIATVIRDLDCDAIGLQEVDSRAGPHADSKQLEYLAEATGMQALAGPTILRHDGDYGNALLTRRPILAVRRHDLSFRSREPRGALDVDLDVHGHRVRVIVTHLGLRPAERRYQVKLLLKLLHPVEPGQPVVALGDINEWLPLSRPLRWMHGLLGPPPWQRTFPTLLPMFALDRVWVRPHSALVDLRAHRRKPARMASDHYPLRAVIAMPEPFDRPSAQARGDGGGEAERCASEPVVRETQRET</sequence>
<dbReference type="PANTHER" id="PTHR14859">
    <property type="entry name" value="CALCOFLUOR WHITE HYPERSENSITIVE PROTEIN PRECURSOR"/>
    <property type="match status" value="1"/>
</dbReference>
<dbReference type="Gene3D" id="3.60.10.10">
    <property type="entry name" value="Endonuclease/exonuclease/phosphatase"/>
    <property type="match status" value="1"/>
</dbReference>
<dbReference type="KEGG" id="tbd:Tbd_1473"/>
<keyword evidence="4" id="KW-1185">Reference proteome</keyword>
<dbReference type="Pfam" id="PF03372">
    <property type="entry name" value="Exo_endo_phos"/>
    <property type="match status" value="1"/>
</dbReference>
<dbReference type="STRING" id="292415.Tbd_1473"/>
<reference evidence="3 4" key="1">
    <citation type="journal article" date="2006" name="J. Bacteriol.">
        <title>The genome sequence of the obligately chemolithoautotrophic, facultatively anaerobic bacterium Thiobacillus denitrificans.</title>
        <authorList>
            <person name="Beller H.R."/>
            <person name="Chain P.S."/>
            <person name="Letain T.E."/>
            <person name="Chakicherla A."/>
            <person name="Larimer F.W."/>
            <person name="Richardson P.M."/>
            <person name="Coleman M.A."/>
            <person name="Wood A.P."/>
            <person name="Kelly D.P."/>
        </authorList>
    </citation>
    <scope>NUCLEOTIDE SEQUENCE [LARGE SCALE GENOMIC DNA]</scope>
    <source>
        <strain evidence="3 4">ATCC 25259</strain>
    </source>
</reference>
<dbReference type="AlphaFoldDB" id="Q3SIU9"/>
<name>Q3SIU9_THIDA</name>
<dbReference type="PANTHER" id="PTHR14859:SF15">
    <property type="entry name" value="ENDONUCLEASE_EXONUCLEASE_PHOSPHATASE DOMAIN-CONTAINING PROTEIN"/>
    <property type="match status" value="1"/>
</dbReference>
<dbReference type="GO" id="GO:0003824">
    <property type="term" value="F:catalytic activity"/>
    <property type="evidence" value="ECO:0007669"/>
    <property type="project" value="InterPro"/>
</dbReference>
<organism evidence="3 4">
    <name type="scientific">Thiobacillus denitrificans (strain ATCC 25259 / T1)</name>
    <dbReference type="NCBI Taxonomy" id="292415"/>
    <lineage>
        <taxon>Bacteria</taxon>
        <taxon>Pseudomonadati</taxon>
        <taxon>Pseudomonadota</taxon>
        <taxon>Betaproteobacteria</taxon>
        <taxon>Nitrosomonadales</taxon>
        <taxon>Thiobacillaceae</taxon>
        <taxon>Thiobacillus</taxon>
    </lineage>
</organism>
<evidence type="ECO:0000256" key="1">
    <source>
        <dbReference type="SAM" id="MobiDB-lite"/>
    </source>
</evidence>
<evidence type="ECO:0000313" key="3">
    <source>
        <dbReference type="EMBL" id="AAZ97426.1"/>
    </source>
</evidence>
<dbReference type="InterPro" id="IPR036691">
    <property type="entry name" value="Endo/exonu/phosph_ase_sf"/>
</dbReference>
<dbReference type="SUPFAM" id="SSF56219">
    <property type="entry name" value="DNase I-like"/>
    <property type="match status" value="1"/>
</dbReference>
<feature type="region of interest" description="Disordered" evidence="1">
    <location>
        <begin position="241"/>
        <end position="273"/>
    </location>
</feature>
<feature type="compositionally biased region" description="Basic and acidic residues" evidence="1">
    <location>
        <begin position="256"/>
        <end position="273"/>
    </location>
</feature>
<gene>
    <name evidence="3" type="ordered locus">Tbd_1473</name>
</gene>
<dbReference type="GO" id="GO:0006506">
    <property type="term" value="P:GPI anchor biosynthetic process"/>
    <property type="evidence" value="ECO:0007669"/>
    <property type="project" value="TreeGrafter"/>
</dbReference>
<dbReference type="OrthoDB" id="9793162at2"/>
<evidence type="ECO:0000259" key="2">
    <source>
        <dbReference type="Pfam" id="PF03372"/>
    </source>
</evidence>
<dbReference type="RefSeq" id="WP_011311985.1">
    <property type="nucleotide sequence ID" value="NC_007404.1"/>
</dbReference>
<proteinExistence type="predicted"/>
<dbReference type="eggNOG" id="COG3568">
    <property type="taxonomic scope" value="Bacteria"/>
</dbReference>
<dbReference type="HOGENOM" id="CLU_060500_3_0_4"/>
<evidence type="ECO:0000313" key="4">
    <source>
        <dbReference type="Proteomes" id="UP000008291"/>
    </source>
</evidence>
<protein>
    <recommendedName>
        <fullName evidence="2">Endonuclease/exonuclease/phosphatase domain-containing protein</fullName>
    </recommendedName>
</protein>
<dbReference type="InterPro" id="IPR051916">
    <property type="entry name" value="GPI-anchor_lipid_remodeler"/>
</dbReference>
<dbReference type="InterPro" id="IPR005135">
    <property type="entry name" value="Endo/exonuclease/phosphatase"/>
</dbReference>
<dbReference type="GO" id="GO:0016020">
    <property type="term" value="C:membrane"/>
    <property type="evidence" value="ECO:0007669"/>
    <property type="project" value="GOC"/>
</dbReference>
<dbReference type="EMBL" id="CP000116">
    <property type="protein sequence ID" value="AAZ97426.1"/>
    <property type="molecule type" value="Genomic_DNA"/>
</dbReference>
<feature type="domain" description="Endonuclease/exonuclease/phosphatase" evidence="2">
    <location>
        <begin position="13"/>
        <end position="229"/>
    </location>
</feature>
<accession>Q3SIU9</accession>
<dbReference type="Proteomes" id="UP000008291">
    <property type="component" value="Chromosome"/>
</dbReference>